<name>A0A5S9R0K6_MYCVN</name>
<sequence length="660" mass="73027">MTPAARPADSPTAVWKALARRLSPTGKDRYKAFDPETREYKRRQKITDTLPKTMAAVDIYSAAGFTTQLVLDFDAKEHGRAQVDADFARAARWVRDCGGRVVSDRSTSGGRHLIVPLAIGTSATLAEMRQLADQLKARLRTLDPKPTKSAAGCISVPGTRCSGGGHRLLDGPLNEAVAALTERSDSRFLPALYALLGTLPAPTTPQPSDLEAAQYVHGQDEDQRIVQAYWWNRPIPNDVLDFATHGWMTGAWNTPSEARQAVVTNAVLRGYTRGRIRADMQLDGPWPALGEAYRQKHGIRADTQFDRDFQTAITFAVGRARAIGKKTKRETHRDNYTHFSELSLRRDLEESYKTWLAYALAWTDHHFKGTERWSTRDVWQSLAVKAVVAGELREGVPVVGVGGRSISLSTGLLSHKATARVLRKTRDMVGAPILLNRRSVGRDPDVYALVAVNPDGIQPIPLDRVHLAAVHPAWSKLGRHHRTVYELIVHNNMTTPSEIFAAAKVNERSGHYSLSALAGEGLITRRRGHVSPGPVTLDDIADEQHLDEVFAARQARYKRERAAWHTWLALRDEALRAPDTDRSDWRSKHLDYVPPDHAEFLASVMADLPPPDDQAQRKLAHLEQADSVTLALHADAIALLSRVLGASVVANNSEPVCTHL</sequence>
<reference evidence="1 2" key="1">
    <citation type="submission" date="2019-11" db="EMBL/GenBank/DDBJ databases">
        <authorList>
            <person name="Holert J."/>
        </authorList>
    </citation>
    <scope>NUCLEOTIDE SEQUENCE [LARGE SCALE GENOMIC DNA]</scope>
    <source>
        <strain evidence="1">BC8_1</strain>
    </source>
</reference>
<gene>
    <name evidence="1" type="ORF">AELLOGFF_04809</name>
</gene>
<dbReference type="EMBL" id="CACSIP010000025">
    <property type="protein sequence ID" value="CAA0126493.1"/>
    <property type="molecule type" value="Genomic_DNA"/>
</dbReference>
<evidence type="ECO:0000313" key="2">
    <source>
        <dbReference type="Proteomes" id="UP000430146"/>
    </source>
</evidence>
<dbReference type="Proteomes" id="UP000430146">
    <property type="component" value="Unassembled WGS sequence"/>
</dbReference>
<protein>
    <submittedName>
        <fullName evidence="1">Uncharacterized protein</fullName>
    </submittedName>
</protein>
<organism evidence="1 2">
    <name type="scientific">Mycolicibacterium vanbaalenii</name>
    <name type="common">Mycobacterium vanbaalenii</name>
    <dbReference type="NCBI Taxonomy" id="110539"/>
    <lineage>
        <taxon>Bacteria</taxon>
        <taxon>Bacillati</taxon>
        <taxon>Actinomycetota</taxon>
        <taxon>Actinomycetes</taxon>
        <taxon>Mycobacteriales</taxon>
        <taxon>Mycobacteriaceae</taxon>
        <taxon>Mycolicibacterium</taxon>
    </lineage>
</organism>
<dbReference type="OrthoDB" id="3654095at2"/>
<keyword evidence="2" id="KW-1185">Reference proteome</keyword>
<accession>A0A5S9R0K6</accession>
<dbReference type="RefSeq" id="WP_159232389.1">
    <property type="nucleotide sequence ID" value="NZ_CACSIP010000025.1"/>
</dbReference>
<proteinExistence type="predicted"/>
<dbReference type="AlphaFoldDB" id="A0A5S9R0K6"/>
<evidence type="ECO:0000313" key="1">
    <source>
        <dbReference type="EMBL" id="CAA0126493.1"/>
    </source>
</evidence>